<keyword evidence="2" id="KW-1185">Reference proteome</keyword>
<dbReference type="AlphaFoldDB" id="A0A5J9TII8"/>
<protein>
    <recommendedName>
        <fullName evidence="3">Glycosyltransferase</fullName>
    </recommendedName>
</protein>
<proteinExistence type="predicted"/>
<organism evidence="1 2">
    <name type="scientific">Eragrostis curvula</name>
    <name type="common">weeping love grass</name>
    <dbReference type="NCBI Taxonomy" id="38414"/>
    <lineage>
        <taxon>Eukaryota</taxon>
        <taxon>Viridiplantae</taxon>
        <taxon>Streptophyta</taxon>
        <taxon>Embryophyta</taxon>
        <taxon>Tracheophyta</taxon>
        <taxon>Spermatophyta</taxon>
        <taxon>Magnoliopsida</taxon>
        <taxon>Liliopsida</taxon>
        <taxon>Poales</taxon>
        <taxon>Poaceae</taxon>
        <taxon>PACMAD clade</taxon>
        <taxon>Chloridoideae</taxon>
        <taxon>Eragrostideae</taxon>
        <taxon>Eragrostidinae</taxon>
        <taxon>Eragrostis</taxon>
    </lineage>
</organism>
<dbReference type="EMBL" id="RWGY01000039">
    <property type="protein sequence ID" value="TVU11160.1"/>
    <property type="molecule type" value="Genomic_DNA"/>
</dbReference>
<dbReference type="Gene3D" id="3.40.50.2000">
    <property type="entry name" value="Glycogen Phosphorylase B"/>
    <property type="match status" value="1"/>
</dbReference>
<evidence type="ECO:0008006" key="3">
    <source>
        <dbReference type="Google" id="ProtNLM"/>
    </source>
</evidence>
<sequence>MAAAAPPPRVMVLPFPAQGHVMPLMALAHLLVQHGIEVELVNTDFNRDRIIKAGGGEAVPACNVQKLGGAGLESPFLLLGTAIPFVAGGVKARERTIGSNESRSWSSRSRSWWPRTWCWSW</sequence>
<accession>A0A5J9TII8</accession>
<comment type="caution">
    <text evidence="1">The sequence shown here is derived from an EMBL/GenBank/DDBJ whole genome shotgun (WGS) entry which is preliminary data.</text>
</comment>
<reference evidence="1 2" key="1">
    <citation type="journal article" date="2019" name="Sci. Rep.">
        <title>A high-quality genome of Eragrostis curvula grass provides insights into Poaceae evolution and supports new strategies to enhance forage quality.</title>
        <authorList>
            <person name="Carballo J."/>
            <person name="Santos B.A.C.M."/>
            <person name="Zappacosta D."/>
            <person name="Garbus I."/>
            <person name="Selva J.P."/>
            <person name="Gallo C.A."/>
            <person name="Diaz A."/>
            <person name="Albertini E."/>
            <person name="Caccamo M."/>
            <person name="Echenique V."/>
        </authorList>
    </citation>
    <scope>NUCLEOTIDE SEQUENCE [LARGE SCALE GENOMIC DNA]</scope>
    <source>
        <strain evidence="2">cv. Victoria</strain>
        <tissue evidence="1">Leaf</tissue>
    </source>
</reference>
<dbReference type="Gramene" id="TVU11160">
    <property type="protein sequence ID" value="TVU11160"/>
    <property type="gene ID" value="EJB05_44727"/>
</dbReference>
<evidence type="ECO:0000313" key="2">
    <source>
        <dbReference type="Proteomes" id="UP000324897"/>
    </source>
</evidence>
<feature type="non-terminal residue" evidence="1">
    <location>
        <position position="1"/>
    </location>
</feature>
<gene>
    <name evidence="1" type="ORF">EJB05_44727</name>
</gene>
<evidence type="ECO:0000313" key="1">
    <source>
        <dbReference type="EMBL" id="TVU11160.1"/>
    </source>
</evidence>
<dbReference type="Proteomes" id="UP000324897">
    <property type="component" value="Chromosome 3"/>
</dbReference>
<dbReference type="OrthoDB" id="5835829at2759"/>
<dbReference type="SUPFAM" id="SSF53756">
    <property type="entry name" value="UDP-Glycosyltransferase/glycogen phosphorylase"/>
    <property type="match status" value="1"/>
</dbReference>
<name>A0A5J9TII8_9POAL</name>